<evidence type="ECO:0000313" key="8">
    <source>
        <dbReference type="Proteomes" id="UP000589896"/>
    </source>
</evidence>
<comment type="caution">
    <text evidence="7">The sequence shown here is derived from an EMBL/GenBank/DDBJ whole genome shotgun (WGS) entry which is preliminary data.</text>
</comment>
<dbReference type="EC" id="2.7.13.3" evidence="2"/>
<reference evidence="7 8" key="1">
    <citation type="submission" date="2020-07" db="EMBL/GenBank/DDBJ databases">
        <title>isolation of Luteimonas sp. SJ-16.</title>
        <authorList>
            <person name="Huang X.-X."/>
            <person name="Xu L."/>
            <person name="Sun J.-Q."/>
        </authorList>
    </citation>
    <scope>NUCLEOTIDE SEQUENCE [LARGE SCALE GENOMIC DNA]</scope>
    <source>
        <strain evidence="7 8">SJ-16</strain>
    </source>
</reference>
<dbReference type="InterPro" id="IPR050351">
    <property type="entry name" value="BphY/WalK/GraS-like"/>
</dbReference>
<dbReference type="GO" id="GO:0007234">
    <property type="term" value="P:osmosensory signaling via phosphorelay pathway"/>
    <property type="evidence" value="ECO:0007669"/>
    <property type="project" value="TreeGrafter"/>
</dbReference>
<proteinExistence type="predicted"/>
<dbReference type="Pfam" id="PF08448">
    <property type="entry name" value="PAS_4"/>
    <property type="match status" value="1"/>
</dbReference>
<gene>
    <name evidence="7" type="ORF">H0E82_00840</name>
</gene>
<keyword evidence="8" id="KW-1185">Reference proteome</keyword>
<evidence type="ECO:0000256" key="5">
    <source>
        <dbReference type="ARBA" id="ARBA00022777"/>
    </source>
</evidence>
<dbReference type="InterPro" id="IPR004358">
    <property type="entry name" value="Sig_transdc_His_kin-like_C"/>
</dbReference>
<dbReference type="SMART" id="SM00387">
    <property type="entry name" value="HATPase_c"/>
    <property type="match status" value="1"/>
</dbReference>
<dbReference type="InterPro" id="IPR036890">
    <property type="entry name" value="HATPase_C_sf"/>
</dbReference>
<dbReference type="Proteomes" id="UP000589896">
    <property type="component" value="Unassembled WGS sequence"/>
</dbReference>
<dbReference type="InterPro" id="IPR005467">
    <property type="entry name" value="His_kinase_dom"/>
</dbReference>
<keyword evidence="4" id="KW-0808">Transferase</keyword>
<evidence type="ECO:0000256" key="3">
    <source>
        <dbReference type="ARBA" id="ARBA00022553"/>
    </source>
</evidence>
<sequence length="354" mass="38522">MSDVACLRSPVELGSSQLLDALSVAAVLLGRDGRWLHANPVAAALLQAEPGALAGLPAHRLRLPGLAGQIDAALADDVPLRDASASLDEPNGRARHLQVRLQPLGDGSTWLLELHDHSALRDLEVLQETLGFGISHELRAPVRAIEQFSRRLEAQVDAPEPAATLDHLRRIRHAAAQAGRLIDGLLDTMRASRPPRAPGPVDVSMLGEWVCAELQDAAPTRAADIHVAPDLWVWGDEHALKQMLGKLIDNAWRFSAQRERVRIHLDGERRGERQELRLRDEGSGFDMRYADRLFVPFRRLHGVEAGAGHGLGLAIAQRIAQAHGGHIRVHSEPDVGTTFTIDLPAVPAEDARSP</sequence>
<dbReference type="InterPro" id="IPR003594">
    <property type="entry name" value="HATPase_dom"/>
</dbReference>
<dbReference type="GO" id="GO:0000155">
    <property type="term" value="F:phosphorelay sensor kinase activity"/>
    <property type="evidence" value="ECO:0007669"/>
    <property type="project" value="InterPro"/>
</dbReference>
<evidence type="ECO:0000256" key="2">
    <source>
        <dbReference type="ARBA" id="ARBA00012438"/>
    </source>
</evidence>
<dbReference type="InterPro" id="IPR003661">
    <property type="entry name" value="HisK_dim/P_dom"/>
</dbReference>
<dbReference type="PROSITE" id="PS50109">
    <property type="entry name" value="HIS_KIN"/>
    <property type="match status" value="1"/>
</dbReference>
<dbReference type="InterPro" id="IPR035965">
    <property type="entry name" value="PAS-like_dom_sf"/>
</dbReference>
<dbReference type="SUPFAM" id="SSF55785">
    <property type="entry name" value="PYP-like sensor domain (PAS domain)"/>
    <property type="match status" value="1"/>
</dbReference>
<evidence type="ECO:0000259" key="6">
    <source>
        <dbReference type="PROSITE" id="PS50109"/>
    </source>
</evidence>
<dbReference type="SUPFAM" id="SSF55874">
    <property type="entry name" value="ATPase domain of HSP90 chaperone/DNA topoisomerase II/histidine kinase"/>
    <property type="match status" value="1"/>
</dbReference>
<dbReference type="GO" id="GO:0000156">
    <property type="term" value="F:phosphorelay response regulator activity"/>
    <property type="evidence" value="ECO:0007669"/>
    <property type="project" value="TreeGrafter"/>
</dbReference>
<dbReference type="RefSeq" id="WP_180543083.1">
    <property type="nucleotide sequence ID" value="NZ_JACCJZ010000004.1"/>
</dbReference>
<dbReference type="PANTHER" id="PTHR42878:SF15">
    <property type="entry name" value="BACTERIOPHYTOCHROME"/>
    <property type="match status" value="1"/>
</dbReference>
<dbReference type="PANTHER" id="PTHR42878">
    <property type="entry name" value="TWO-COMPONENT HISTIDINE KINASE"/>
    <property type="match status" value="1"/>
</dbReference>
<dbReference type="SUPFAM" id="SSF47384">
    <property type="entry name" value="Homodimeric domain of signal transducing histidine kinase"/>
    <property type="match status" value="1"/>
</dbReference>
<evidence type="ECO:0000256" key="1">
    <source>
        <dbReference type="ARBA" id="ARBA00000085"/>
    </source>
</evidence>
<dbReference type="Pfam" id="PF02518">
    <property type="entry name" value="HATPase_c"/>
    <property type="match status" value="1"/>
</dbReference>
<accession>A0A7Z0TT06</accession>
<organism evidence="7 8">
    <name type="scientific">Luteimonas deserti</name>
    <dbReference type="NCBI Taxonomy" id="2752306"/>
    <lineage>
        <taxon>Bacteria</taxon>
        <taxon>Pseudomonadati</taxon>
        <taxon>Pseudomonadota</taxon>
        <taxon>Gammaproteobacteria</taxon>
        <taxon>Lysobacterales</taxon>
        <taxon>Lysobacteraceae</taxon>
        <taxon>Luteimonas</taxon>
    </lineage>
</organism>
<dbReference type="AlphaFoldDB" id="A0A7Z0TT06"/>
<dbReference type="PRINTS" id="PR00344">
    <property type="entry name" value="BCTRLSENSOR"/>
</dbReference>
<dbReference type="InterPro" id="IPR036097">
    <property type="entry name" value="HisK_dim/P_sf"/>
</dbReference>
<evidence type="ECO:0000256" key="4">
    <source>
        <dbReference type="ARBA" id="ARBA00022679"/>
    </source>
</evidence>
<dbReference type="GO" id="GO:0030295">
    <property type="term" value="F:protein kinase activator activity"/>
    <property type="evidence" value="ECO:0007669"/>
    <property type="project" value="TreeGrafter"/>
</dbReference>
<keyword evidence="5 7" id="KW-0418">Kinase</keyword>
<dbReference type="Gene3D" id="3.30.450.20">
    <property type="entry name" value="PAS domain"/>
    <property type="match status" value="1"/>
</dbReference>
<keyword evidence="3" id="KW-0597">Phosphoprotein</keyword>
<name>A0A7Z0TT06_9GAMM</name>
<dbReference type="EMBL" id="JACCJZ010000004">
    <property type="protein sequence ID" value="NYZ61311.1"/>
    <property type="molecule type" value="Genomic_DNA"/>
</dbReference>
<dbReference type="GO" id="GO:0005886">
    <property type="term" value="C:plasma membrane"/>
    <property type="evidence" value="ECO:0007669"/>
    <property type="project" value="UniProtKB-ARBA"/>
</dbReference>
<dbReference type="InterPro" id="IPR013656">
    <property type="entry name" value="PAS_4"/>
</dbReference>
<feature type="domain" description="Histidine kinase" evidence="6">
    <location>
        <begin position="133"/>
        <end position="347"/>
    </location>
</feature>
<dbReference type="FunFam" id="3.30.565.10:FF:000006">
    <property type="entry name" value="Sensor histidine kinase WalK"/>
    <property type="match status" value="1"/>
</dbReference>
<evidence type="ECO:0000313" key="7">
    <source>
        <dbReference type="EMBL" id="NYZ61311.1"/>
    </source>
</evidence>
<dbReference type="Gene3D" id="1.10.287.130">
    <property type="match status" value="1"/>
</dbReference>
<dbReference type="Gene3D" id="3.30.565.10">
    <property type="entry name" value="Histidine kinase-like ATPase, C-terminal domain"/>
    <property type="match status" value="1"/>
</dbReference>
<protein>
    <recommendedName>
        <fullName evidence="2">histidine kinase</fullName>
        <ecNumber evidence="2">2.7.13.3</ecNumber>
    </recommendedName>
</protein>
<comment type="catalytic activity">
    <reaction evidence="1">
        <text>ATP + protein L-histidine = ADP + protein N-phospho-L-histidine.</text>
        <dbReference type="EC" id="2.7.13.3"/>
    </reaction>
</comment>
<dbReference type="CDD" id="cd00082">
    <property type="entry name" value="HisKA"/>
    <property type="match status" value="1"/>
</dbReference>